<comment type="caution">
    <text evidence="10">The sequence shown here is derived from an EMBL/GenBank/DDBJ whole genome shotgun (WGS) entry which is preliminary data.</text>
</comment>
<dbReference type="PROSITE" id="PS51012">
    <property type="entry name" value="ABC_TM2"/>
    <property type="match status" value="1"/>
</dbReference>
<evidence type="ECO:0000313" key="11">
    <source>
        <dbReference type="Proteomes" id="UP000575898"/>
    </source>
</evidence>
<evidence type="ECO:0000259" key="9">
    <source>
        <dbReference type="PROSITE" id="PS51012"/>
    </source>
</evidence>
<evidence type="ECO:0000256" key="8">
    <source>
        <dbReference type="SAM" id="Phobius"/>
    </source>
</evidence>
<feature type="transmembrane region" description="Helical" evidence="8">
    <location>
        <begin position="21"/>
        <end position="46"/>
    </location>
</feature>
<keyword evidence="4" id="KW-1003">Cell membrane</keyword>
<dbReference type="GO" id="GO:0140359">
    <property type="term" value="F:ABC-type transporter activity"/>
    <property type="evidence" value="ECO:0007669"/>
    <property type="project" value="InterPro"/>
</dbReference>
<proteinExistence type="inferred from homology"/>
<feature type="transmembrane region" description="Helical" evidence="8">
    <location>
        <begin position="269"/>
        <end position="293"/>
    </location>
</feature>
<evidence type="ECO:0000256" key="5">
    <source>
        <dbReference type="ARBA" id="ARBA00022692"/>
    </source>
</evidence>
<dbReference type="Proteomes" id="UP000575898">
    <property type="component" value="Unassembled WGS sequence"/>
</dbReference>
<keyword evidence="5 8" id="KW-0812">Transmembrane</keyword>
<gene>
    <name evidence="10" type="ORF">HNQ59_000038</name>
</gene>
<dbReference type="AlphaFoldDB" id="A0A840MJN5"/>
<evidence type="ECO:0000256" key="7">
    <source>
        <dbReference type="ARBA" id="ARBA00023136"/>
    </source>
</evidence>
<dbReference type="GO" id="GO:0005886">
    <property type="term" value="C:plasma membrane"/>
    <property type="evidence" value="ECO:0007669"/>
    <property type="project" value="UniProtKB-SubCell"/>
</dbReference>
<dbReference type="PANTHER" id="PTHR30294:SF47">
    <property type="entry name" value="INNER MEMBRANE TRANSPORT PERMEASE YHHJ"/>
    <property type="match status" value="1"/>
</dbReference>
<dbReference type="PANTHER" id="PTHR30294">
    <property type="entry name" value="MEMBRANE COMPONENT OF ABC TRANSPORTER YHHJ-RELATED"/>
    <property type="match status" value="1"/>
</dbReference>
<organism evidence="10 11">
    <name type="scientific">Chitinivorax tropicus</name>
    <dbReference type="NCBI Taxonomy" id="714531"/>
    <lineage>
        <taxon>Bacteria</taxon>
        <taxon>Pseudomonadati</taxon>
        <taxon>Pseudomonadota</taxon>
        <taxon>Betaproteobacteria</taxon>
        <taxon>Chitinivorax</taxon>
    </lineage>
</organism>
<protein>
    <submittedName>
        <fullName evidence="10">ABC-2 type transport system permease protein</fullName>
    </submittedName>
</protein>
<evidence type="ECO:0000256" key="1">
    <source>
        <dbReference type="ARBA" id="ARBA00004651"/>
    </source>
</evidence>
<comment type="similarity">
    <text evidence="2">Belongs to the ABC-2 integral membrane protein family.</text>
</comment>
<evidence type="ECO:0000313" key="10">
    <source>
        <dbReference type="EMBL" id="MBB5016776.1"/>
    </source>
</evidence>
<dbReference type="InterPro" id="IPR047817">
    <property type="entry name" value="ABC2_TM_bact-type"/>
</dbReference>
<feature type="transmembrane region" description="Helical" evidence="8">
    <location>
        <begin position="300"/>
        <end position="319"/>
    </location>
</feature>
<dbReference type="Pfam" id="PF12698">
    <property type="entry name" value="ABC2_membrane_3"/>
    <property type="match status" value="1"/>
</dbReference>
<evidence type="ECO:0000256" key="4">
    <source>
        <dbReference type="ARBA" id="ARBA00022475"/>
    </source>
</evidence>
<evidence type="ECO:0000256" key="2">
    <source>
        <dbReference type="ARBA" id="ARBA00007783"/>
    </source>
</evidence>
<dbReference type="InterPro" id="IPR051449">
    <property type="entry name" value="ABC-2_transporter_component"/>
</dbReference>
<keyword evidence="3" id="KW-0813">Transport</keyword>
<feature type="transmembrane region" description="Helical" evidence="8">
    <location>
        <begin position="233"/>
        <end position="257"/>
    </location>
</feature>
<feature type="domain" description="ABC transmembrane type-2" evidence="9">
    <location>
        <begin position="154"/>
        <end position="382"/>
    </location>
</feature>
<evidence type="ECO:0000256" key="3">
    <source>
        <dbReference type="ARBA" id="ARBA00022448"/>
    </source>
</evidence>
<evidence type="ECO:0000256" key="6">
    <source>
        <dbReference type="ARBA" id="ARBA00022989"/>
    </source>
</evidence>
<dbReference type="InterPro" id="IPR013525">
    <property type="entry name" value="ABC2_TM"/>
</dbReference>
<feature type="transmembrane region" description="Helical" evidence="8">
    <location>
        <begin position="187"/>
        <end position="212"/>
    </location>
</feature>
<keyword evidence="6 8" id="KW-1133">Transmembrane helix</keyword>
<feature type="transmembrane region" description="Helical" evidence="8">
    <location>
        <begin position="356"/>
        <end position="377"/>
    </location>
</feature>
<reference evidence="10 11" key="1">
    <citation type="submission" date="2020-08" db="EMBL/GenBank/DDBJ databases">
        <title>Genomic Encyclopedia of Type Strains, Phase IV (KMG-IV): sequencing the most valuable type-strain genomes for metagenomic binning, comparative biology and taxonomic classification.</title>
        <authorList>
            <person name="Goeker M."/>
        </authorList>
    </citation>
    <scope>NUCLEOTIDE SEQUENCE [LARGE SCALE GENOMIC DNA]</scope>
    <source>
        <strain evidence="10 11">DSM 27165</strain>
    </source>
</reference>
<dbReference type="Gene3D" id="3.40.1710.10">
    <property type="entry name" value="abc type-2 transporter like domain"/>
    <property type="match status" value="1"/>
</dbReference>
<sequence length="384" mass="42112">MTSHDILIWSRRMLVMTRKEFLQLLRDGVLLIFIAYAFTADIYLAASGVSLQLNQAATRVLDQDRSGASRELLGRFQAPYFRIDGALASSREGQQLLDEGRAMLTLDIPPQFEHDLQRGQPTAIQMQIDATNSVLGFLASSYAAQIVGGFGLEAGLHQAGLSGGRLTDLPVIENRSRVWYNPNQNDAWFMGITELLTVITVFAVLLPAAAMVREKERGTVEQLLVSPLSPFQIMFPKVISMTVVILLGSGLSLFAVLMPAFDLPARGSLVAFFGLTALYVFTTAGLGLFAATLARNLAQVGMLTILILAPMLFLSGAWTPPEAMPVWLRDMMYVSPLHYYIDIAFGLLLKGQSLRALLPTIGGMLLLGAVVFGFGLYRFRRQFG</sequence>
<keyword evidence="7 8" id="KW-0472">Membrane</keyword>
<name>A0A840MJN5_9PROT</name>
<dbReference type="RefSeq" id="WP_184033530.1">
    <property type="nucleotide sequence ID" value="NZ_JACHHY010000001.1"/>
</dbReference>
<dbReference type="EMBL" id="JACHHY010000001">
    <property type="protein sequence ID" value="MBB5016776.1"/>
    <property type="molecule type" value="Genomic_DNA"/>
</dbReference>
<keyword evidence="11" id="KW-1185">Reference proteome</keyword>
<comment type="subcellular location">
    <subcellularLocation>
        <location evidence="1">Cell membrane</location>
        <topology evidence="1">Multi-pass membrane protein</topology>
    </subcellularLocation>
</comment>
<accession>A0A840MJN5</accession>